<dbReference type="RefSeq" id="WP_317136546.1">
    <property type="nucleotide sequence ID" value="NZ_CP043875.1"/>
</dbReference>
<keyword evidence="4" id="KW-1185">Reference proteome</keyword>
<organism evidence="3 4">
    <name type="scientific">Methanochimaera problematica</name>
    <dbReference type="NCBI Taxonomy" id="2609417"/>
    <lineage>
        <taxon>Archaea</taxon>
        <taxon>Methanobacteriati</taxon>
        <taxon>Methanobacteriota</taxon>
        <taxon>Stenosarchaea group</taxon>
        <taxon>Methanomicrobia</taxon>
        <taxon>Methanomicrobiales</taxon>
        <taxon>Methanomicrobiaceae</taxon>
        <taxon>Methanochimaera</taxon>
    </lineage>
</organism>
<name>A0AA97FCW4_9EURY</name>
<reference evidence="3 4" key="1">
    <citation type="submission" date="2019-09" db="EMBL/GenBank/DDBJ databases">
        <title>The complete genome of Methanoplanus sp. FWC-SCC4.</title>
        <authorList>
            <person name="Chen S.-C."/>
            <person name="Zhou Y.-Z."/>
            <person name="Lai M.-C."/>
        </authorList>
    </citation>
    <scope>NUCLEOTIDE SEQUENCE [LARGE SCALE GENOMIC DNA]</scope>
    <source>
        <strain evidence="3 4">FWC-SCC4</strain>
    </source>
</reference>
<evidence type="ECO:0000259" key="1">
    <source>
        <dbReference type="Pfam" id="PF01408"/>
    </source>
</evidence>
<feature type="domain" description="Gfo/Idh/MocA-like oxidoreductase N-terminal" evidence="1">
    <location>
        <begin position="3"/>
        <end position="122"/>
    </location>
</feature>
<dbReference type="Gene3D" id="3.30.360.10">
    <property type="entry name" value="Dihydrodipicolinate Reductase, domain 2"/>
    <property type="match status" value="1"/>
</dbReference>
<evidence type="ECO:0000259" key="2">
    <source>
        <dbReference type="Pfam" id="PF02894"/>
    </source>
</evidence>
<dbReference type="SUPFAM" id="SSF51735">
    <property type="entry name" value="NAD(P)-binding Rossmann-fold domains"/>
    <property type="match status" value="1"/>
</dbReference>
<dbReference type="Proteomes" id="UP001301797">
    <property type="component" value="Chromosome"/>
</dbReference>
<protein>
    <submittedName>
        <fullName evidence="3">Gfo/Idh/MocA family oxidoreductase</fullName>
    </submittedName>
</protein>
<dbReference type="Pfam" id="PF01408">
    <property type="entry name" value="GFO_IDH_MocA"/>
    <property type="match status" value="1"/>
</dbReference>
<dbReference type="PANTHER" id="PTHR43377:SF6">
    <property type="entry name" value="GFO_IDH_MOCA-LIKE OXIDOREDUCTASE N-TERMINAL DOMAIN-CONTAINING PROTEIN"/>
    <property type="match status" value="1"/>
</dbReference>
<dbReference type="EMBL" id="CP043875">
    <property type="protein sequence ID" value="WOF17090.1"/>
    <property type="molecule type" value="Genomic_DNA"/>
</dbReference>
<dbReference type="Gene3D" id="3.40.50.720">
    <property type="entry name" value="NAD(P)-binding Rossmann-like Domain"/>
    <property type="match status" value="1"/>
</dbReference>
<dbReference type="GO" id="GO:0000166">
    <property type="term" value="F:nucleotide binding"/>
    <property type="evidence" value="ECO:0007669"/>
    <property type="project" value="InterPro"/>
</dbReference>
<dbReference type="InterPro" id="IPR004104">
    <property type="entry name" value="Gfo/Idh/MocA-like_OxRdtase_C"/>
</dbReference>
<dbReference type="InterPro" id="IPR036291">
    <property type="entry name" value="NAD(P)-bd_dom_sf"/>
</dbReference>
<proteinExistence type="predicted"/>
<dbReference type="AlphaFoldDB" id="A0AA97FCW4"/>
<sequence>MVGIGLIGTGYWGKNHARNWKRMLDDGIIDKLVFCDIDEKRVKELAGDEIPYTTNYKDLLNDDEISGIDIVTPSNTHFPLGKEALIAGKDVFVEKPLTMSTKEAEELVSTAENCKKILMVGHIFRYHPGILEVKKMIEKGDFGRMHYMYTTRMAYSTPRRDMGVMYALGVHELDLYCYLLGVQYPNLAKMTKGSFLQPNIEEFASILMEFDNNISGYATESWMSPFDKKMRTLTIVGSRKSVKVDYMKHNEIYVFDGIMESRQDGNQRIPFVSEGEIRTISIPEKEPLREELCDFVNSINTRKQPLADMYSGMRAVEMVEKCLRDGFFRPDEN</sequence>
<dbReference type="InterPro" id="IPR000683">
    <property type="entry name" value="Gfo/Idh/MocA-like_OxRdtase_N"/>
</dbReference>
<gene>
    <name evidence="3" type="ORF">F1737_10590</name>
</gene>
<evidence type="ECO:0000313" key="4">
    <source>
        <dbReference type="Proteomes" id="UP001301797"/>
    </source>
</evidence>
<evidence type="ECO:0000313" key="3">
    <source>
        <dbReference type="EMBL" id="WOF17090.1"/>
    </source>
</evidence>
<dbReference type="KEGG" id="mefw:F1737_10590"/>
<dbReference type="InterPro" id="IPR051450">
    <property type="entry name" value="Gfo/Idh/MocA_Oxidoreductases"/>
</dbReference>
<dbReference type="Pfam" id="PF02894">
    <property type="entry name" value="GFO_IDH_MocA_C"/>
    <property type="match status" value="1"/>
</dbReference>
<feature type="domain" description="Gfo/Idh/MocA-like oxidoreductase C-terminal" evidence="2">
    <location>
        <begin position="134"/>
        <end position="324"/>
    </location>
</feature>
<dbReference type="GeneID" id="85230621"/>
<dbReference type="PANTHER" id="PTHR43377">
    <property type="entry name" value="BILIVERDIN REDUCTASE A"/>
    <property type="match status" value="1"/>
</dbReference>
<accession>A0AA97FCW4</accession>
<dbReference type="SUPFAM" id="SSF55347">
    <property type="entry name" value="Glyceraldehyde-3-phosphate dehydrogenase-like, C-terminal domain"/>
    <property type="match status" value="1"/>
</dbReference>